<feature type="transmembrane region" description="Helical" evidence="2">
    <location>
        <begin position="177"/>
        <end position="201"/>
    </location>
</feature>
<proteinExistence type="predicted"/>
<feature type="region of interest" description="Disordered" evidence="1">
    <location>
        <begin position="1"/>
        <end position="27"/>
    </location>
</feature>
<name>F2S792_TRIT1</name>
<keyword evidence="2" id="KW-1133">Transmembrane helix</keyword>
<evidence type="ECO:0000256" key="2">
    <source>
        <dbReference type="SAM" id="Phobius"/>
    </source>
</evidence>
<keyword evidence="2" id="KW-0472">Membrane</keyword>
<keyword evidence="2" id="KW-0812">Transmembrane</keyword>
<evidence type="ECO:0000313" key="3">
    <source>
        <dbReference type="EMBL" id="EGD99441.1"/>
    </source>
</evidence>
<accession>F2S792</accession>
<evidence type="ECO:0000313" key="4">
    <source>
        <dbReference type="Proteomes" id="UP000009172"/>
    </source>
</evidence>
<keyword evidence="4" id="KW-1185">Reference proteome</keyword>
<dbReference type="AlphaFoldDB" id="F2S792"/>
<reference evidence="4" key="1">
    <citation type="journal article" date="2012" name="MBio">
        <title>Comparative genome analysis of Trichophyton rubrum and related dermatophytes reveals candidate genes involved in infection.</title>
        <authorList>
            <person name="Martinez D.A."/>
            <person name="Oliver B.G."/>
            <person name="Graeser Y."/>
            <person name="Goldberg J.M."/>
            <person name="Li W."/>
            <person name="Martinez-Rossi N.M."/>
            <person name="Monod M."/>
            <person name="Shelest E."/>
            <person name="Barton R.C."/>
            <person name="Birch E."/>
            <person name="Brakhage A.A."/>
            <person name="Chen Z."/>
            <person name="Gurr S.J."/>
            <person name="Heiman D."/>
            <person name="Heitman J."/>
            <person name="Kosti I."/>
            <person name="Rossi A."/>
            <person name="Saif S."/>
            <person name="Samalova M."/>
            <person name="Saunders C.W."/>
            <person name="Shea T."/>
            <person name="Summerbell R.C."/>
            <person name="Xu J."/>
            <person name="Young S."/>
            <person name="Zeng Q."/>
            <person name="Birren B.W."/>
            <person name="Cuomo C.A."/>
            <person name="White T.C."/>
        </authorList>
    </citation>
    <scope>NUCLEOTIDE SEQUENCE [LARGE SCALE GENOMIC DNA]</scope>
    <source>
        <strain evidence="4">CBS 112818</strain>
    </source>
</reference>
<sequence>MKTSREEDREGRRRTKEQGKEDGRDEEVSISRPEYFVLLRALASKRVGPKTIDSHQRCLPGMMNSVADLSLPAYLDNQHWHHKLLARRVGNADNNNIIIMAGWKDGLVARLEGKLGKLSQLTYYCGSALALSVRHPSQACSRERACPNASRPKRERPAGIWEELAAKRLLLPASSAAYLLLLLLLLAAASASLSLTFAITFDSLA</sequence>
<dbReference type="HOGENOM" id="CLU_1338390_0_0_1"/>
<dbReference type="EMBL" id="GG698522">
    <property type="protein sequence ID" value="EGD99441.1"/>
    <property type="molecule type" value="Genomic_DNA"/>
</dbReference>
<evidence type="ECO:0000256" key="1">
    <source>
        <dbReference type="SAM" id="MobiDB-lite"/>
    </source>
</evidence>
<dbReference type="Proteomes" id="UP000009172">
    <property type="component" value="Unassembled WGS sequence"/>
</dbReference>
<gene>
    <name evidence="3" type="ORF">TESG_06876</name>
</gene>
<protein>
    <submittedName>
        <fullName evidence="3">Uncharacterized protein</fullName>
    </submittedName>
</protein>
<organism evidence="3 4">
    <name type="scientific">Trichophyton tonsurans (strain CBS 112818)</name>
    <name type="common">Scalp ringworm fungus</name>
    <dbReference type="NCBI Taxonomy" id="647933"/>
    <lineage>
        <taxon>Eukaryota</taxon>
        <taxon>Fungi</taxon>
        <taxon>Dikarya</taxon>
        <taxon>Ascomycota</taxon>
        <taxon>Pezizomycotina</taxon>
        <taxon>Eurotiomycetes</taxon>
        <taxon>Eurotiomycetidae</taxon>
        <taxon>Onygenales</taxon>
        <taxon>Arthrodermataceae</taxon>
        <taxon>Trichophyton</taxon>
    </lineage>
</organism>